<sequence>MLFNSLTLALLAGNALALPGNSKPSKPKGFVTTSGTKFKLDGKDFNFAGSNAYYFPFDNAPKKAGLKVFRTWGFNEKNATYIAGGLPQYGSEGAGGTEVVFQRWADGKGTIDISAFDKVVNAAANTGIKLILTLTNNWADYGGMDVYTVNVGGVYHDDFYRLAKTKSAYKKYVKAIVIRYKDKWYDEMSSFIRSHDKNHLITSGTEGGFNQVSDDWAYNGSDGGDFDAELKLKNIDFGTFHSYPDWWSKTVEWTNQWIKDHAASGRNIGKPVVHEEYGWLTPEARMTHLNRTENATRVEVISQWQAISLKEKMSDMYWQFGFSNYSYGRNNNDGFTIYLDEPEAQPLVFQHAEAMNKL</sequence>
<evidence type="ECO:0000256" key="5">
    <source>
        <dbReference type="ARBA" id="ARBA00023295"/>
    </source>
</evidence>
<evidence type="ECO:0000256" key="3">
    <source>
        <dbReference type="ARBA" id="ARBA00012706"/>
    </source>
</evidence>
<dbReference type="GO" id="GO:0016985">
    <property type="term" value="F:mannan endo-1,4-beta-mannosidase activity"/>
    <property type="evidence" value="ECO:0007669"/>
    <property type="project" value="UniProtKB-EC"/>
</dbReference>
<dbReference type="Gene3D" id="3.20.20.80">
    <property type="entry name" value="Glycosidases"/>
    <property type="match status" value="2"/>
</dbReference>
<dbReference type="InterPro" id="IPR001547">
    <property type="entry name" value="Glyco_hydro_5"/>
</dbReference>
<evidence type="ECO:0000256" key="2">
    <source>
        <dbReference type="ARBA" id="ARBA00005641"/>
    </source>
</evidence>
<keyword evidence="6" id="KW-0732">Signal</keyword>
<organism evidence="8 9">
    <name type="scientific">Cryoendolithus antarcticus</name>
    <dbReference type="NCBI Taxonomy" id="1507870"/>
    <lineage>
        <taxon>Eukaryota</taxon>
        <taxon>Fungi</taxon>
        <taxon>Dikarya</taxon>
        <taxon>Ascomycota</taxon>
        <taxon>Pezizomycotina</taxon>
        <taxon>Dothideomycetes</taxon>
        <taxon>Dothideomycetidae</taxon>
        <taxon>Cladosporiales</taxon>
        <taxon>Cladosporiaceae</taxon>
        <taxon>Cryoendolithus</taxon>
    </lineage>
</organism>
<evidence type="ECO:0000256" key="6">
    <source>
        <dbReference type="SAM" id="SignalP"/>
    </source>
</evidence>
<dbReference type="Pfam" id="PF26410">
    <property type="entry name" value="GH5_mannosidase"/>
    <property type="match status" value="1"/>
</dbReference>
<comment type="similarity">
    <text evidence="2">Belongs to the glycosyl hydrolase 5 (cellulase A) family.</text>
</comment>
<name>A0A1V8S8J3_9PEZI</name>
<evidence type="ECO:0000313" key="9">
    <source>
        <dbReference type="Proteomes" id="UP000192596"/>
    </source>
</evidence>
<dbReference type="EC" id="3.2.1.78" evidence="3"/>
<dbReference type="Proteomes" id="UP000192596">
    <property type="component" value="Unassembled WGS sequence"/>
</dbReference>
<feature type="domain" description="Glycoside hydrolase family 5" evidence="7">
    <location>
        <begin position="180"/>
        <end position="281"/>
    </location>
</feature>
<gene>
    <name evidence="8" type="ORF">B0A48_18555</name>
</gene>
<comment type="catalytic activity">
    <reaction evidence="1">
        <text>Random hydrolysis of (1-&gt;4)-beta-D-mannosidic linkages in mannans, galactomannans and glucomannans.</text>
        <dbReference type="EC" id="3.2.1.78"/>
    </reaction>
</comment>
<dbReference type="InParanoid" id="A0A1V8S8J3"/>
<keyword evidence="9" id="KW-1185">Reference proteome</keyword>
<evidence type="ECO:0000256" key="1">
    <source>
        <dbReference type="ARBA" id="ARBA00001678"/>
    </source>
</evidence>
<comment type="caution">
    <text evidence="8">The sequence shown here is derived from an EMBL/GenBank/DDBJ whole genome shotgun (WGS) entry which is preliminary data.</text>
</comment>
<dbReference type="OrthoDB" id="406631at2759"/>
<dbReference type="PANTHER" id="PTHR31451:SF21">
    <property type="entry name" value="MANNAN ENDO-1,4-BETA-MANNOSIDASE C"/>
    <property type="match status" value="1"/>
</dbReference>
<reference evidence="9" key="1">
    <citation type="submission" date="2017-03" db="EMBL/GenBank/DDBJ databases">
        <title>Genomes of endolithic fungi from Antarctica.</title>
        <authorList>
            <person name="Coleine C."/>
            <person name="Masonjones S."/>
            <person name="Stajich J.E."/>
        </authorList>
    </citation>
    <scope>NUCLEOTIDE SEQUENCE [LARGE SCALE GENOMIC DNA]</scope>
    <source>
        <strain evidence="9">CCFEE 5527</strain>
    </source>
</reference>
<accession>A0A1V8S8J3</accession>
<proteinExistence type="inferred from homology"/>
<dbReference type="InterPro" id="IPR045053">
    <property type="entry name" value="MAN-like"/>
</dbReference>
<dbReference type="STRING" id="1507870.A0A1V8S8J3"/>
<evidence type="ECO:0000313" key="8">
    <source>
        <dbReference type="EMBL" id="OQN95359.1"/>
    </source>
</evidence>
<dbReference type="SUPFAM" id="SSF51445">
    <property type="entry name" value="(Trans)glycosidases"/>
    <property type="match status" value="1"/>
</dbReference>
<dbReference type="PANTHER" id="PTHR31451">
    <property type="match status" value="1"/>
</dbReference>
<evidence type="ECO:0000256" key="4">
    <source>
        <dbReference type="ARBA" id="ARBA00022801"/>
    </source>
</evidence>
<keyword evidence="4" id="KW-0378">Hydrolase</keyword>
<protein>
    <recommendedName>
        <fullName evidence="3">mannan endo-1,4-beta-mannosidase</fullName>
        <ecNumber evidence="3">3.2.1.78</ecNumber>
    </recommendedName>
</protein>
<keyword evidence="5" id="KW-0326">Glycosidase</keyword>
<dbReference type="InterPro" id="IPR017853">
    <property type="entry name" value="GH"/>
</dbReference>
<feature type="signal peptide" evidence="6">
    <location>
        <begin position="1"/>
        <end position="17"/>
    </location>
</feature>
<dbReference type="EMBL" id="NAJO01000103">
    <property type="protein sequence ID" value="OQN95359.1"/>
    <property type="molecule type" value="Genomic_DNA"/>
</dbReference>
<dbReference type="AlphaFoldDB" id="A0A1V8S8J3"/>
<evidence type="ECO:0000259" key="7">
    <source>
        <dbReference type="Pfam" id="PF26410"/>
    </source>
</evidence>
<feature type="chain" id="PRO_5012709257" description="mannan endo-1,4-beta-mannosidase" evidence="6">
    <location>
        <begin position="18"/>
        <end position="358"/>
    </location>
</feature>